<evidence type="ECO:0000256" key="2">
    <source>
        <dbReference type="ARBA" id="ARBA00009848"/>
    </source>
</evidence>
<evidence type="ECO:0000256" key="4">
    <source>
        <dbReference type="ARBA" id="ARBA00022692"/>
    </source>
</evidence>
<reference evidence="10" key="1">
    <citation type="submission" date="2020-11" db="EMBL/GenBank/DDBJ databases">
        <authorList>
            <person name="Tran Van P."/>
        </authorList>
    </citation>
    <scope>NUCLEOTIDE SEQUENCE</scope>
</reference>
<feature type="non-terminal residue" evidence="10">
    <location>
        <position position="1"/>
    </location>
</feature>
<dbReference type="GO" id="GO:0070588">
    <property type="term" value="P:calcium ion transmembrane transport"/>
    <property type="evidence" value="ECO:0007669"/>
    <property type="project" value="TreeGrafter"/>
</dbReference>
<dbReference type="GO" id="GO:0004931">
    <property type="term" value="F:extracellularly ATP-gated monoatomic cation channel activity"/>
    <property type="evidence" value="ECO:0007669"/>
    <property type="project" value="TreeGrafter"/>
</dbReference>
<evidence type="ECO:0000256" key="6">
    <source>
        <dbReference type="ARBA" id="ARBA00023065"/>
    </source>
</evidence>
<evidence type="ECO:0000256" key="1">
    <source>
        <dbReference type="ARBA" id="ARBA00004308"/>
    </source>
</evidence>
<keyword evidence="3" id="KW-0813">Transport</keyword>
<comment type="similarity">
    <text evidence="2">Belongs to the P2X receptor family.</text>
</comment>
<keyword evidence="6" id="KW-0406">Ion transport</keyword>
<dbReference type="Gene3D" id="2.60.490.10">
    <property type="entry name" value="atp-gated p2x4 ion channel domain"/>
    <property type="match status" value="1"/>
</dbReference>
<dbReference type="GO" id="GO:0005886">
    <property type="term" value="C:plasma membrane"/>
    <property type="evidence" value="ECO:0007669"/>
    <property type="project" value="TreeGrafter"/>
</dbReference>
<organism evidence="10">
    <name type="scientific">Darwinula stevensoni</name>
    <dbReference type="NCBI Taxonomy" id="69355"/>
    <lineage>
        <taxon>Eukaryota</taxon>
        <taxon>Metazoa</taxon>
        <taxon>Ecdysozoa</taxon>
        <taxon>Arthropoda</taxon>
        <taxon>Crustacea</taxon>
        <taxon>Oligostraca</taxon>
        <taxon>Ostracoda</taxon>
        <taxon>Podocopa</taxon>
        <taxon>Podocopida</taxon>
        <taxon>Darwinulocopina</taxon>
        <taxon>Darwinuloidea</taxon>
        <taxon>Darwinulidae</taxon>
        <taxon>Darwinula</taxon>
    </lineage>
</organism>
<keyword evidence="11" id="KW-1185">Reference proteome</keyword>
<dbReference type="EMBL" id="LR902263">
    <property type="protein sequence ID" value="CAD7250241.1"/>
    <property type="molecule type" value="Genomic_DNA"/>
</dbReference>
<evidence type="ECO:0000313" key="10">
    <source>
        <dbReference type="EMBL" id="CAD7250241.1"/>
    </source>
</evidence>
<dbReference type="EMBL" id="CAJPEV010002746">
    <property type="protein sequence ID" value="CAG0897907.1"/>
    <property type="molecule type" value="Genomic_DNA"/>
</dbReference>
<keyword evidence="9" id="KW-0407">Ion channel</keyword>
<dbReference type="GO" id="GO:0012505">
    <property type="term" value="C:endomembrane system"/>
    <property type="evidence" value="ECO:0007669"/>
    <property type="project" value="UniProtKB-SubCell"/>
</dbReference>
<proteinExistence type="inferred from homology"/>
<evidence type="ECO:0000256" key="3">
    <source>
        <dbReference type="ARBA" id="ARBA00022448"/>
    </source>
</evidence>
<keyword evidence="8" id="KW-1071">Ligand-gated ion channel</keyword>
<evidence type="ECO:0000256" key="9">
    <source>
        <dbReference type="ARBA" id="ARBA00023303"/>
    </source>
</evidence>
<evidence type="ECO:0008006" key="12">
    <source>
        <dbReference type="Google" id="ProtNLM"/>
    </source>
</evidence>
<evidence type="ECO:0000256" key="7">
    <source>
        <dbReference type="ARBA" id="ARBA00023136"/>
    </source>
</evidence>
<evidence type="ECO:0000313" key="11">
    <source>
        <dbReference type="Proteomes" id="UP000677054"/>
    </source>
</evidence>
<dbReference type="PANTHER" id="PTHR10125:SF31">
    <property type="entry name" value="P2X RECEPTOR E"/>
    <property type="match status" value="1"/>
</dbReference>
<dbReference type="GO" id="GO:0098794">
    <property type="term" value="C:postsynapse"/>
    <property type="evidence" value="ECO:0007669"/>
    <property type="project" value="GOC"/>
</dbReference>
<dbReference type="InterPro" id="IPR059116">
    <property type="entry name" value="P2X_receptor"/>
</dbReference>
<keyword evidence="5" id="KW-1133">Transmembrane helix</keyword>
<dbReference type="OrthoDB" id="494673at2759"/>
<comment type="subcellular location">
    <subcellularLocation>
        <location evidence="1">Endomembrane system</location>
    </subcellularLocation>
</comment>
<keyword evidence="4" id="KW-0812">Transmembrane</keyword>
<dbReference type="Pfam" id="PF00864">
    <property type="entry name" value="P2X_receptor"/>
    <property type="match status" value="1"/>
</dbReference>
<sequence>GNFLEKHANEQLKPCRLHPEDDPYCPIFTLGTIIQEAGISNFSDIAVSGGVIAIEILWNCDLERDFQKHCLPKYEFRRIDDPEVVVEPG</sequence>
<protein>
    <recommendedName>
        <fullName evidence="12">Purinergic receptor</fullName>
    </recommendedName>
</protein>
<gene>
    <name evidence="10" type="ORF">DSTB1V02_LOCUS10023</name>
</gene>
<dbReference type="PANTHER" id="PTHR10125">
    <property type="entry name" value="P2X PURINOCEPTOR"/>
    <property type="match status" value="1"/>
</dbReference>
<accession>A0A7R9FPG4</accession>
<keyword evidence="7" id="KW-0472">Membrane</keyword>
<dbReference type="AlphaFoldDB" id="A0A7R9FPG4"/>
<name>A0A7R9FPG4_9CRUS</name>
<evidence type="ECO:0000256" key="5">
    <source>
        <dbReference type="ARBA" id="ARBA00022989"/>
    </source>
</evidence>
<dbReference type="Proteomes" id="UP000677054">
    <property type="component" value="Unassembled WGS sequence"/>
</dbReference>
<dbReference type="InterPro" id="IPR027309">
    <property type="entry name" value="P2X_extracellular_dom_sf"/>
</dbReference>
<feature type="non-terminal residue" evidence="10">
    <location>
        <position position="89"/>
    </location>
</feature>
<evidence type="ECO:0000256" key="8">
    <source>
        <dbReference type="ARBA" id="ARBA00023286"/>
    </source>
</evidence>